<dbReference type="AlphaFoldDB" id="A0A4Q8AE17"/>
<reference evidence="1 2" key="1">
    <citation type="submission" date="2019-02" db="EMBL/GenBank/DDBJ databases">
        <title>Sequencing the genomes of 1000 actinobacteria strains.</title>
        <authorList>
            <person name="Klenk H.-P."/>
        </authorList>
    </citation>
    <scope>NUCLEOTIDE SEQUENCE [LARGE SCALE GENOMIC DNA]</scope>
    <source>
        <strain evidence="1 2">DSM 17364</strain>
    </source>
</reference>
<organism evidence="1 2">
    <name type="scientific">Zhihengliuella halotolerans</name>
    <dbReference type="NCBI Taxonomy" id="370736"/>
    <lineage>
        <taxon>Bacteria</taxon>
        <taxon>Bacillati</taxon>
        <taxon>Actinomycetota</taxon>
        <taxon>Actinomycetes</taxon>
        <taxon>Micrococcales</taxon>
        <taxon>Micrococcaceae</taxon>
        <taxon>Zhihengliuella</taxon>
    </lineage>
</organism>
<proteinExistence type="predicted"/>
<dbReference type="InterPro" id="IPR007061">
    <property type="entry name" value="MST-like"/>
</dbReference>
<dbReference type="Proteomes" id="UP000292685">
    <property type="component" value="Unassembled WGS sequence"/>
</dbReference>
<keyword evidence="2" id="KW-1185">Reference proteome</keyword>
<comment type="caution">
    <text evidence="1">The sequence shown here is derived from an EMBL/GenBank/DDBJ whole genome shotgun (WGS) entry which is preliminary data.</text>
</comment>
<dbReference type="SUPFAM" id="SSF109854">
    <property type="entry name" value="DinB/YfiT-like putative metalloenzymes"/>
    <property type="match status" value="1"/>
</dbReference>
<evidence type="ECO:0000313" key="2">
    <source>
        <dbReference type="Proteomes" id="UP000292685"/>
    </source>
</evidence>
<dbReference type="OrthoDB" id="4548523at2"/>
<dbReference type="RefSeq" id="WP_130451083.1">
    <property type="nucleotide sequence ID" value="NZ_SHLA01000001.1"/>
</dbReference>
<evidence type="ECO:0000313" key="1">
    <source>
        <dbReference type="EMBL" id="RZU62502.1"/>
    </source>
</evidence>
<dbReference type="EMBL" id="SHLA01000001">
    <property type="protein sequence ID" value="RZU62502.1"/>
    <property type="molecule type" value="Genomic_DNA"/>
</dbReference>
<dbReference type="Pfam" id="PF04978">
    <property type="entry name" value="MST"/>
    <property type="match status" value="1"/>
</dbReference>
<gene>
    <name evidence="1" type="ORF">EV380_2099</name>
</gene>
<name>A0A4Q8AE17_9MICC</name>
<sequence>MAVGGREPRLDSPDAAVQLAAYLDYYRASVEGKLAGLDDAALRTSRLPSGWTPIELLAHLVHMEQRWFVWGFLAEDVEAPWGDHAGGAATGPWAVPADAGRAEADALIHRLHEIGRRTTEILGSTPLETRGRLGGRFTEEPAPRLAWIGFHVLQEYARHAGHLDIVRELEDGARGE</sequence>
<accession>A0A4Q8AE17</accession>
<dbReference type="Gene3D" id="1.20.120.450">
    <property type="entry name" value="dinb family like domain"/>
    <property type="match status" value="1"/>
</dbReference>
<protein>
    <submittedName>
        <fullName evidence="1">Uncharacterized protein DUF664</fullName>
    </submittedName>
</protein>
<dbReference type="InterPro" id="IPR034660">
    <property type="entry name" value="DinB/YfiT-like"/>
</dbReference>